<feature type="compositionally biased region" description="Low complexity" evidence="2">
    <location>
        <begin position="100"/>
        <end position="110"/>
    </location>
</feature>
<evidence type="ECO:0000313" key="3">
    <source>
        <dbReference type="EMBL" id="PMD20321.1"/>
    </source>
</evidence>
<sequence length="152" mass="16846">MTAKVTANVIANTIAKVIVKVTAIAAKAKATRARNKAIAARIDRILQSLPLSTAGPISPSGPSETDYLDSLYPEKRKDPLNWKIEYGNRTNPNSGKDLSTDSNSSDSQSDSYTRLLKSELIRNLKKKAQRKLIRLKAKKERTRLRARITIIS</sequence>
<keyword evidence="4" id="KW-1185">Reference proteome</keyword>
<dbReference type="EMBL" id="KZ613485">
    <property type="protein sequence ID" value="PMD20321.1"/>
    <property type="molecule type" value="Genomic_DNA"/>
</dbReference>
<dbReference type="AlphaFoldDB" id="A0A2J6Q216"/>
<evidence type="ECO:0000256" key="1">
    <source>
        <dbReference type="SAM" id="Coils"/>
    </source>
</evidence>
<keyword evidence="1" id="KW-0175">Coiled coil</keyword>
<feature type="coiled-coil region" evidence="1">
    <location>
        <begin position="118"/>
        <end position="145"/>
    </location>
</feature>
<evidence type="ECO:0000313" key="4">
    <source>
        <dbReference type="Proteomes" id="UP000235672"/>
    </source>
</evidence>
<name>A0A2J6Q216_9HELO</name>
<accession>A0A2J6Q216</accession>
<protein>
    <submittedName>
        <fullName evidence="3">Uncharacterized protein</fullName>
    </submittedName>
</protein>
<reference evidence="3 4" key="1">
    <citation type="submission" date="2016-05" db="EMBL/GenBank/DDBJ databases">
        <title>A degradative enzymes factory behind the ericoid mycorrhizal symbiosis.</title>
        <authorList>
            <consortium name="DOE Joint Genome Institute"/>
            <person name="Martino E."/>
            <person name="Morin E."/>
            <person name="Grelet G."/>
            <person name="Kuo A."/>
            <person name="Kohler A."/>
            <person name="Daghino S."/>
            <person name="Barry K."/>
            <person name="Choi C."/>
            <person name="Cichocki N."/>
            <person name="Clum A."/>
            <person name="Copeland A."/>
            <person name="Hainaut M."/>
            <person name="Haridas S."/>
            <person name="Labutti K."/>
            <person name="Lindquist E."/>
            <person name="Lipzen A."/>
            <person name="Khouja H.-R."/>
            <person name="Murat C."/>
            <person name="Ohm R."/>
            <person name="Olson A."/>
            <person name="Spatafora J."/>
            <person name="Veneault-Fourrey C."/>
            <person name="Henrissat B."/>
            <person name="Grigoriev I."/>
            <person name="Martin F."/>
            <person name="Perotto S."/>
        </authorList>
    </citation>
    <scope>NUCLEOTIDE SEQUENCE [LARGE SCALE GENOMIC DNA]</scope>
    <source>
        <strain evidence="3 4">UAMH 7357</strain>
    </source>
</reference>
<organism evidence="3 4">
    <name type="scientific">Hyaloscypha hepaticicola</name>
    <dbReference type="NCBI Taxonomy" id="2082293"/>
    <lineage>
        <taxon>Eukaryota</taxon>
        <taxon>Fungi</taxon>
        <taxon>Dikarya</taxon>
        <taxon>Ascomycota</taxon>
        <taxon>Pezizomycotina</taxon>
        <taxon>Leotiomycetes</taxon>
        <taxon>Helotiales</taxon>
        <taxon>Hyaloscyphaceae</taxon>
        <taxon>Hyaloscypha</taxon>
    </lineage>
</organism>
<feature type="region of interest" description="Disordered" evidence="2">
    <location>
        <begin position="81"/>
        <end position="110"/>
    </location>
</feature>
<evidence type="ECO:0000256" key="2">
    <source>
        <dbReference type="SAM" id="MobiDB-lite"/>
    </source>
</evidence>
<gene>
    <name evidence="3" type="ORF">NA56DRAFT_722913</name>
</gene>
<proteinExistence type="predicted"/>
<dbReference type="Proteomes" id="UP000235672">
    <property type="component" value="Unassembled WGS sequence"/>
</dbReference>